<evidence type="ECO:0000313" key="4">
    <source>
        <dbReference type="Proteomes" id="UP000058599"/>
    </source>
</evidence>
<dbReference type="InterPro" id="IPR000639">
    <property type="entry name" value="Epox_hydrolase-like"/>
</dbReference>
<dbReference type="SUPFAM" id="SSF53474">
    <property type="entry name" value="alpha/beta-Hydrolases"/>
    <property type="match status" value="1"/>
</dbReference>
<organism evidence="3 4">
    <name type="scientific">Sphingopyxis granuli</name>
    <dbReference type="NCBI Taxonomy" id="267128"/>
    <lineage>
        <taxon>Bacteria</taxon>
        <taxon>Pseudomonadati</taxon>
        <taxon>Pseudomonadota</taxon>
        <taxon>Alphaproteobacteria</taxon>
        <taxon>Sphingomonadales</taxon>
        <taxon>Sphingomonadaceae</taxon>
        <taxon>Sphingopyxis</taxon>
    </lineage>
</organism>
<evidence type="ECO:0000256" key="1">
    <source>
        <dbReference type="SAM" id="Phobius"/>
    </source>
</evidence>
<dbReference type="PRINTS" id="PR00111">
    <property type="entry name" value="ABHYDROLASE"/>
</dbReference>
<keyword evidence="3" id="KW-0378">Hydrolase</keyword>
<reference evidence="3 4" key="1">
    <citation type="journal article" date="2016" name="BMC Genomics">
        <title>Genomic analysis of the nitrate-respiring Sphingopyxis granuli (formerly Sphingomonas macrogoltabida) strain TFA.</title>
        <authorList>
            <person name="Garcia-Romero I."/>
            <person name="Perez-Pulido A.J."/>
            <person name="Gonzalez-Flores Y.E."/>
            <person name="Reyes-Ramirez F."/>
            <person name="Santero E."/>
            <person name="Floriano B."/>
        </authorList>
    </citation>
    <scope>NUCLEOTIDE SEQUENCE [LARGE SCALE GENOMIC DNA]</scope>
    <source>
        <strain evidence="3 4">TFA</strain>
    </source>
</reference>
<dbReference type="InterPro" id="IPR000073">
    <property type="entry name" value="AB_hydrolase_1"/>
</dbReference>
<evidence type="ECO:0000313" key="3">
    <source>
        <dbReference type="EMBL" id="AMG75099.1"/>
    </source>
</evidence>
<feature type="domain" description="AB hydrolase-1" evidence="2">
    <location>
        <begin position="82"/>
        <end position="324"/>
    </location>
</feature>
<dbReference type="AlphaFoldDB" id="A0AA86L3G4"/>
<keyword evidence="1" id="KW-0812">Transmembrane</keyword>
<dbReference type="KEGG" id="sgi:SGRAN_2750"/>
<dbReference type="Proteomes" id="UP000058599">
    <property type="component" value="Chromosome"/>
</dbReference>
<dbReference type="GO" id="GO:0016020">
    <property type="term" value="C:membrane"/>
    <property type="evidence" value="ECO:0007669"/>
    <property type="project" value="TreeGrafter"/>
</dbReference>
<feature type="transmembrane region" description="Helical" evidence="1">
    <location>
        <begin position="22"/>
        <end position="39"/>
    </location>
</feature>
<keyword evidence="4" id="KW-1185">Reference proteome</keyword>
<dbReference type="PANTHER" id="PTHR43798">
    <property type="entry name" value="MONOACYLGLYCEROL LIPASE"/>
    <property type="match status" value="1"/>
</dbReference>
<evidence type="ECO:0000259" key="2">
    <source>
        <dbReference type="Pfam" id="PF12697"/>
    </source>
</evidence>
<dbReference type="EMBL" id="CP012199">
    <property type="protein sequence ID" value="AMG75099.1"/>
    <property type="molecule type" value="Genomic_DNA"/>
</dbReference>
<keyword evidence="1" id="KW-0472">Membrane</keyword>
<sequence length="346" mass="38034">MIDEDEFEPLPPRRPLLRRKRVLIPLGLLLALVALFLALRTPDTDRDAMIARYGGADAQFAVGPAGQRIHYRDQGKRDAEALVLLHGSNSSLQTWEPLVRRLGDRYRIVTLDLPGHGLTGGTPDKDYSADGMIAAVDVVAARLDLDRFVLGGNSMGGWVAWRYALARPDRIDALLLLDAAGMPLRAGEKPPPSNIGFRLLQYPLGRWLAGQITPRSLVERSLRGSVERQDIVTDAMIDRYWNLLRFPGNREATSLRATLDREPAMADRIGAITVPTLILFGKQDRLINPSAARTFHERIAGSDVVMLDGVGHLPMEEAPDATATAIADFLKRRLVAPPAPAGRETP</sequence>
<dbReference type="RefSeq" id="WP_067184556.1">
    <property type="nucleotide sequence ID" value="NZ_CP012199.1"/>
</dbReference>
<proteinExistence type="predicted"/>
<dbReference type="Pfam" id="PF12697">
    <property type="entry name" value="Abhydrolase_6"/>
    <property type="match status" value="1"/>
</dbReference>
<gene>
    <name evidence="3" type="ORF">SGRAN_2750</name>
</gene>
<dbReference type="PRINTS" id="PR00412">
    <property type="entry name" value="EPOXHYDRLASE"/>
</dbReference>
<protein>
    <submittedName>
        <fullName evidence="3">Alpha/beta hydrolase</fullName>
    </submittedName>
</protein>
<keyword evidence="1" id="KW-1133">Transmembrane helix</keyword>
<name>A0AA86L3G4_9SPHN</name>
<dbReference type="PANTHER" id="PTHR43798:SF33">
    <property type="entry name" value="HYDROLASE, PUTATIVE (AFU_ORTHOLOGUE AFUA_2G14860)-RELATED"/>
    <property type="match status" value="1"/>
</dbReference>
<accession>A0AA86L3G4</accession>
<dbReference type="InterPro" id="IPR050266">
    <property type="entry name" value="AB_hydrolase_sf"/>
</dbReference>
<dbReference type="Gene3D" id="3.40.50.1820">
    <property type="entry name" value="alpha/beta hydrolase"/>
    <property type="match status" value="1"/>
</dbReference>
<dbReference type="InterPro" id="IPR029058">
    <property type="entry name" value="AB_hydrolase_fold"/>
</dbReference>
<dbReference type="GO" id="GO:0016787">
    <property type="term" value="F:hydrolase activity"/>
    <property type="evidence" value="ECO:0007669"/>
    <property type="project" value="UniProtKB-KW"/>
</dbReference>